<dbReference type="PANTHER" id="PTHR44688:SF16">
    <property type="entry name" value="DNA-BINDING TRANSCRIPTIONAL ACTIVATOR DEVR_DOSR"/>
    <property type="match status" value="1"/>
</dbReference>
<name>A0A2S6N6H7_9HYPH</name>
<keyword evidence="1" id="KW-0597">Phosphoprotein</keyword>
<dbReference type="OrthoDB" id="9782655at2"/>
<dbReference type="InterPro" id="IPR001789">
    <property type="entry name" value="Sig_transdc_resp-reg_receiver"/>
</dbReference>
<evidence type="ECO:0000256" key="5">
    <source>
        <dbReference type="ARBA" id="ARBA00023163"/>
    </source>
</evidence>
<dbReference type="Gene3D" id="1.10.10.10">
    <property type="entry name" value="Winged helix-like DNA-binding domain superfamily/Winged helix DNA-binding domain"/>
    <property type="match status" value="1"/>
</dbReference>
<accession>A0A2S6N6H7</accession>
<evidence type="ECO:0000256" key="3">
    <source>
        <dbReference type="ARBA" id="ARBA00023015"/>
    </source>
</evidence>
<dbReference type="AlphaFoldDB" id="A0A2S6N6H7"/>
<keyword evidence="7" id="KW-1185">Reference proteome</keyword>
<dbReference type="Pfam" id="PF00196">
    <property type="entry name" value="GerE"/>
    <property type="match status" value="1"/>
</dbReference>
<dbReference type="GO" id="GO:0003677">
    <property type="term" value="F:DNA binding"/>
    <property type="evidence" value="ECO:0007669"/>
    <property type="project" value="UniProtKB-KW"/>
</dbReference>
<dbReference type="SUPFAM" id="SSF52172">
    <property type="entry name" value="CheY-like"/>
    <property type="match status" value="1"/>
</dbReference>
<dbReference type="FunFam" id="3.40.50.2300:FF:000018">
    <property type="entry name" value="DNA-binding transcriptional regulator NtrC"/>
    <property type="match status" value="1"/>
</dbReference>
<keyword evidence="5" id="KW-0804">Transcription</keyword>
<dbReference type="Proteomes" id="UP000239089">
    <property type="component" value="Unassembled WGS sequence"/>
</dbReference>
<keyword evidence="3" id="KW-0805">Transcription regulation</keyword>
<dbReference type="Gene3D" id="3.40.50.2300">
    <property type="match status" value="1"/>
</dbReference>
<evidence type="ECO:0000313" key="6">
    <source>
        <dbReference type="EMBL" id="PPQ30219.1"/>
    </source>
</evidence>
<evidence type="ECO:0000256" key="1">
    <source>
        <dbReference type="ARBA" id="ARBA00022553"/>
    </source>
</evidence>
<dbReference type="PANTHER" id="PTHR44688">
    <property type="entry name" value="DNA-BINDING TRANSCRIPTIONAL ACTIVATOR DEVR_DOSR"/>
    <property type="match status" value="1"/>
</dbReference>
<proteinExistence type="predicted"/>
<dbReference type="InterPro" id="IPR036388">
    <property type="entry name" value="WH-like_DNA-bd_sf"/>
</dbReference>
<protein>
    <submittedName>
        <fullName evidence="6">Uncharacterized protein</fullName>
    </submittedName>
</protein>
<dbReference type="SMART" id="SM00448">
    <property type="entry name" value="REC"/>
    <property type="match status" value="1"/>
</dbReference>
<dbReference type="SMART" id="SM00421">
    <property type="entry name" value="HTH_LUXR"/>
    <property type="match status" value="1"/>
</dbReference>
<keyword evidence="2" id="KW-0902">Two-component regulatory system</keyword>
<dbReference type="GO" id="GO:0006355">
    <property type="term" value="P:regulation of DNA-templated transcription"/>
    <property type="evidence" value="ECO:0007669"/>
    <property type="project" value="InterPro"/>
</dbReference>
<dbReference type="InterPro" id="IPR000792">
    <property type="entry name" value="Tscrpt_reg_LuxR_C"/>
</dbReference>
<dbReference type="Pfam" id="PF00072">
    <property type="entry name" value="Response_reg"/>
    <property type="match status" value="1"/>
</dbReference>
<keyword evidence="4" id="KW-0238">DNA-binding</keyword>
<dbReference type="PROSITE" id="PS50110">
    <property type="entry name" value="RESPONSE_REGULATORY"/>
    <property type="match status" value="1"/>
</dbReference>
<evidence type="ECO:0000256" key="4">
    <source>
        <dbReference type="ARBA" id="ARBA00023125"/>
    </source>
</evidence>
<comment type="caution">
    <text evidence="6">The sequence shown here is derived from an EMBL/GenBank/DDBJ whole genome shotgun (WGS) entry which is preliminary data.</text>
</comment>
<evidence type="ECO:0000313" key="7">
    <source>
        <dbReference type="Proteomes" id="UP000239089"/>
    </source>
</evidence>
<dbReference type="SUPFAM" id="SSF46894">
    <property type="entry name" value="C-terminal effector domain of the bipartite response regulators"/>
    <property type="match status" value="1"/>
</dbReference>
<dbReference type="RefSeq" id="WP_104508265.1">
    <property type="nucleotide sequence ID" value="NZ_JACIGC010000004.1"/>
</dbReference>
<dbReference type="EMBL" id="NHSJ01000082">
    <property type="protein sequence ID" value="PPQ30219.1"/>
    <property type="molecule type" value="Genomic_DNA"/>
</dbReference>
<dbReference type="InterPro" id="IPR016032">
    <property type="entry name" value="Sig_transdc_resp-reg_C-effctor"/>
</dbReference>
<gene>
    <name evidence="6" type="ORF">CCR94_12900</name>
</gene>
<evidence type="ECO:0000256" key="2">
    <source>
        <dbReference type="ARBA" id="ARBA00023012"/>
    </source>
</evidence>
<reference evidence="6 7" key="1">
    <citation type="journal article" date="2018" name="Arch. Microbiol.">
        <title>New insights into the metabolic potential of the phototrophic purple bacterium Rhodopila globiformis DSM 161(T) from its draft genome sequence and evidence for a vanadium-dependent nitrogenase.</title>
        <authorList>
            <person name="Imhoff J.F."/>
            <person name="Rahn T."/>
            <person name="Kunzel S."/>
            <person name="Neulinger S.C."/>
        </authorList>
    </citation>
    <scope>NUCLEOTIDE SEQUENCE [LARGE SCALE GENOMIC DNA]</scope>
    <source>
        <strain evidence="6 7">DSM 16996</strain>
    </source>
</reference>
<dbReference type="PRINTS" id="PR00038">
    <property type="entry name" value="HTHLUXR"/>
</dbReference>
<sequence>MNGVAPAVYIVDDDQAVRESLTLLMETEGLLARAFASAQEFLAAGPETWRGCLVTDIRMGEMSGMELLTRVKQAAPQLPVVMITAYGDVALAVEAMKLGARDFLEKPYSEGDFIAAVRGALDEAADAEARAADRLEMGRRFQTLTSAERRVLVGLLEGKLNKTAAFEMSVSLRTVEALRASVMAKLGADCLSDLVRATMRAGIDKIISGASNETGPSPPR</sequence>
<dbReference type="InterPro" id="IPR011006">
    <property type="entry name" value="CheY-like_superfamily"/>
</dbReference>
<dbReference type="GO" id="GO:0000160">
    <property type="term" value="P:phosphorelay signal transduction system"/>
    <property type="evidence" value="ECO:0007669"/>
    <property type="project" value="UniProtKB-KW"/>
</dbReference>
<organism evidence="6 7">
    <name type="scientific">Rhodoblastus sphagnicola</name>
    <dbReference type="NCBI Taxonomy" id="333368"/>
    <lineage>
        <taxon>Bacteria</taxon>
        <taxon>Pseudomonadati</taxon>
        <taxon>Pseudomonadota</taxon>
        <taxon>Alphaproteobacteria</taxon>
        <taxon>Hyphomicrobiales</taxon>
        <taxon>Rhodoblastaceae</taxon>
        <taxon>Rhodoblastus</taxon>
    </lineage>
</organism>